<keyword evidence="1" id="KW-0472">Membrane</keyword>
<reference evidence="3" key="1">
    <citation type="journal article" date="2016" name="Insect Biochem. Mol. Biol.">
        <title>Multifaceted biological insights from a draft genome sequence of the tobacco hornworm moth, Manduca sexta.</title>
        <authorList>
            <person name="Kanost M.R."/>
            <person name="Arrese E.L."/>
            <person name="Cao X."/>
            <person name="Chen Y.R."/>
            <person name="Chellapilla S."/>
            <person name="Goldsmith M.R."/>
            <person name="Grosse-Wilde E."/>
            <person name="Heckel D.G."/>
            <person name="Herndon N."/>
            <person name="Jiang H."/>
            <person name="Papanicolaou A."/>
            <person name="Qu J."/>
            <person name="Soulages J.L."/>
            <person name="Vogel H."/>
            <person name="Walters J."/>
            <person name="Waterhouse R.M."/>
            <person name="Ahn S.J."/>
            <person name="Almeida F.C."/>
            <person name="An C."/>
            <person name="Aqrawi P."/>
            <person name="Bretschneider A."/>
            <person name="Bryant W.B."/>
            <person name="Bucks S."/>
            <person name="Chao H."/>
            <person name="Chevignon G."/>
            <person name="Christen J.M."/>
            <person name="Clarke D.F."/>
            <person name="Dittmer N.T."/>
            <person name="Ferguson L.C.F."/>
            <person name="Garavelou S."/>
            <person name="Gordon K.H.J."/>
            <person name="Gunaratna R.T."/>
            <person name="Han Y."/>
            <person name="Hauser F."/>
            <person name="He Y."/>
            <person name="Heidel-Fischer H."/>
            <person name="Hirsh A."/>
            <person name="Hu Y."/>
            <person name="Jiang H."/>
            <person name="Kalra D."/>
            <person name="Klinner C."/>
            <person name="Konig C."/>
            <person name="Kovar C."/>
            <person name="Kroll A.R."/>
            <person name="Kuwar S.S."/>
            <person name="Lee S.L."/>
            <person name="Lehman R."/>
            <person name="Li K."/>
            <person name="Li Z."/>
            <person name="Liang H."/>
            <person name="Lovelace S."/>
            <person name="Lu Z."/>
            <person name="Mansfield J.H."/>
            <person name="McCulloch K.J."/>
            <person name="Mathew T."/>
            <person name="Morton B."/>
            <person name="Muzny D.M."/>
            <person name="Neunemann D."/>
            <person name="Ongeri F."/>
            <person name="Pauchet Y."/>
            <person name="Pu L.L."/>
            <person name="Pyrousis I."/>
            <person name="Rao X.J."/>
            <person name="Redding A."/>
            <person name="Roesel C."/>
            <person name="Sanchez-Gracia A."/>
            <person name="Schaack S."/>
            <person name="Shukla A."/>
            <person name="Tetreau G."/>
            <person name="Wang Y."/>
            <person name="Xiong G.H."/>
            <person name="Traut W."/>
            <person name="Walsh T.K."/>
            <person name="Worley K.C."/>
            <person name="Wu D."/>
            <person name="Wu W."/>
            <person name="Wu Y.Q."/>
            <person name="Zhang X."/>
            <person name="Zou Z."/>
            <person name="Zucker H."/>
            <person name="Briscoe A.D."/>
            <person name="Burmester T."/>
            <person name="Clem R.J."/>
            <person name="Feyereisen R."/>
            <person name="Grimmelikhuijzen C.J.P."/>
            <person name="Hamodrakas S.J."/>
            <person name="Hansson B.S."/>
            <person name="Huguet E."/>
            <person name="Jermiin L.S."/>
            <person name="Lan Q."/>
            <person name="Lehman H.K."/>
            <person name="Lorenzen M."/>
            <person name="Merzendorfer H."/>
            <person name="Michalopoulos I."/>
            <person name="Morton D.B."/>
            <person name="Muthukrishnan S."/>
            <person name="Oakeshott J.G."/>
            <person name="Palmer W."/>
            <person name="Park Y."/>
            <person name="Passarelli A.L."/>
            <person name="Rozas J."/>
            <person name="Schwartz L.M."/>
            <person name="Smith W."/>
            <person name="Southgate A."/>
            <person name="Vilcinskas A."/>
            <person name="Vogt R."/>
            <person name="Wang P."/>
            <person name="Werren J."/>
            <person name="Yu X.Q."/>
            <person name="Zhou J.J."/>
            <person name="Brown S.J."/>
            <person name="Scherer S.E."/>
            <person name="Richards S."/>
            <person name="Blissard G.W."/>
        </authorList>
    </citation>
    <scope>NUCLEOTIDE SEQUENCE</scope>
</reference>
<dbReference type="InterPro" id="IPR000595">
    <property type="entry name" value="cNMP-bd_dom"/>
</dbReference>
<protein>
    <recommendedName>
        <fullName evidence="2">Cyclic nucleotide-binding domain-containing protein</fullName>
    </recommendedName>
</protein>
<evidence type="ECO:0000259" key="2">
    <source>
        <dbReference type="PROSITE" id="PS50042"/>
    </source>
</evidence>
<keyword evidence="1" id="KW-1133">Transmembrane helix</keyword>
<evidence type="ECO:0000256" key="1">
    <source>
        <dbReference type="SAM" id="Phobius"/>
    </source>
</evidence>
<evidence type="ECO:0000313" key="4">
    <source>
        <dbReference type="Proteomes" id="UP000791440"/>
    </source>
</evidence>
<dbReference type="PROSITE" id="PS50042">
    <property type="entry name" value="CNMP_BINDING_3"/>
    <property type="match status" value="1"/>
</dbReference>
<proteinExistence type="predicted"/>
<dbReference type="GO" id="GO:0005886">
    <property type="term" value="C:plasma membrane"/>
    <property type="evidence" value="ECO:0007669"/>
    <property type="project" value="TreeGrafter"/>
</dbReference>
<dbReference type="PANTHER" id="PTHR10217:SF435">
    <property type="entry name" value="POTASSIUM VOLTAGE-GATED CHANNEL PROTEIN EAG"/>
    <property type="match status" value="1"/>
</dbReference>
<dbReference type="InterPro" id="IPR014710">
    <property type="entry name" value="RmlC-like_jellyroll"/>
</dbReference>
<dbReference type="GO" id="GO:0005249">
    <property type="term" value="F:voltage-gated potassium channel activity"/>
    <property type="evidence" value="ECO:0007669"/>
    <property type="project" value="TreeGrafter"/>
</dbReference>
<dbReference type="SMART" id="SM00100">
    <property type="entry name" value="cNMP"/>
    <property type="match status" value="1"/>
</dbReference>
<dbReference type="Pfam" id="PF00027">
    <property type="entry name" value="cNMP_binding"/>
    <property type="match status" value="1"/>
</dbReference>
<accession>A0A921YUF9</accession>
<evidence type="ECO:0000313" key="3">
    <source>
        <dbReference type="EMBL" id="KAG6445553.1"/>
    </source>
</evidence>
<dbReference type="OrthoDB" id="421226at2759"/>
<organism evidence="3 4">
    <name type="scientific">Manduca sexta</name>
    <name type="common">Tobacco hawkmoth</name>
    <name type="synonym">Tobacco hornworm</name>
    <dbReference type="NCBI Taxonomy" id="7130"/>
    <lineage>
        <taxon>Eukaryota</taxon>
        <taxon>Metazoa</taxon>
        <taxon>Ecdysozoa</taxon>
        <taxon>Arthropoda</taxon>
        <taxon>Hexapoda</taxon>
        <taxon>Insecta</taxon>
        <taxon>Pterygota</taxon>
        <taxon>Neoptera</taxon>
        <taxon>Endopterygota</taxon>
        <taxon>Lepidoptera</taxon>
        <taxon>Glossata</taxon>
        <taxon>Ditrysia</taxon>
        <taxon>Bombycoidea</taxon>
        <taxon>Sphingidae</taxon>
        <taxon>Sphinginae</taxon>
        <taxon>Sphingini</taxon>
        <taxon>Manduca</taxon>
    </lineage>
</organism>
<dbReference type="InterPro" id="IPR018490">
    <property type="entry name" value="cNMP-bd_dom_sf"/>
</dbReference>
<dbReference type="AlphaFoldDB" id="A0A921YUF9"/>
<keyword evidence="1" id="KW-0812">Transmembrane</keyword>
<dbReference type="InterPro" id="IPR050818">
    <property type="entry name" value="KCNH_animal-type"/>
</dbReference>
<dbReference type="Gene3D" id="2.60.120.10">
    <property type="entry name" value="Jelly Rolls"/>
    <property type="match status" value="1"/>
</dbReference>
<sequence>MYGRNDFQGSYYDHLCSIIPQKDVLQTDILGNGFGVILKRWWNDMFLLSYSDRRSQVYFTSSHAMRMERVKQYRRYRSRIHPFSKFRNSWDGLMLVVFITKKFIFHHNTSVLFGQVSPALYYIAVIFEVIILVDLLVNFKTGYIDKEAKKVVLNAKKGLLEYCCTKLFLHCASAIPLQTIMFMRYGLEIDCCLCKTNYFVSTLRIINTVSLYRVFETTKYWIRGRASSKITHVYKFLRIIVLGFITMMQFYDLVDTIGLINIINTGELYNDSLYSILLISKFGDPETMSNYKLICYNFGRICKSLLLFTFGFRSSAYYLDKMTSLTAYIIANIFYMWCFLECFAFVNWLKFPEDQIIISQEITLNLVHCRQLPDKLCDKVKLYFAFNSSIMRKVQTMNGLYISLPKILKKEAMLSCYQKRLMKIPFFSVWPLDIIEKVVLLLKEEVYLRNDALTQPWVSGKGLMIVDVGELAVYSAQEQETGHLIDGDYFGELSLVTDMEVRMSYVVAITPCKILVLQKSAFRELMRNYPEMFFNLKNQLKRKFSSAEIEEPQT</sequence>
<dbReference type="Proteomes" id="UP000791440">
    <property type="component" value="Unassembled WGS sequence"/>
</dbReference>
<dbReference type="CDD" id="cd00038">
    <property type="entry name" value="CAP_ED"/>
    <property type="match status" value="1"/>
</dbReference>
<comment type="caution">
    <text evidence="3">The sequence shown here is derived from an EMBL/GenBank/DDBJ whole genome shotgun (WGS) entry which is preliminary data.</text>
</comment>
<keyword evidence="4" id="KW-1185">Reference proteome</keyword>
<dbReference type="PANTHER" id="PTHR10217">
    <property type="entry name" value="VOLTAGE AND LIGAND GATED POTASSIUM CHANNEL"/>
    <property type="match status" value="1"/>
</dbReference>
<name>A0A921YUF9_MANSE</name>
<dbReference type="SUPFAM" id="SSF51206">
    <property type="entry name" value="cAMP-binding domain-like"/>
    <property type="match status" value="1"/>
</dbReference>
<gene>
    <name evidence="3" type="ORF">O3G_MSEX003993</name>
</gene>
<feature type="transmembrane region" description="Helical" evidence="1">
    <location>
        <begin position="325"/>
        <end position="349"/>
    </location>
</feature>
<feature type="domain" description="Cyclic nucleotide-binding" evidence="2">
    <location>
        <begin position="426"/>
        <end position="543"/>
    </location>
</feature>
<dbReference type="GO" id="GO:0042391">
    <property type="term" value="P:regulation of membrane potential"/>
    <property type="evidence" value="ECO:0007669"/>
    <property type="project" value="TreeGrafter"/>
</dbReference>
<feature type="transmembrane region" description="Helical" evidence="1">
    <location>
        <begin position="233"/>
        <end position="251"/>
    </location>
</feature>
<dbReference type="EMBL" id="JH668323">
    <property type="protein sequence ID" value="KAG6445553.1"/>
    <property type="molecule type" value="Genomic_DNA"/>
</dbReference>
<reference evidence="3" key="2">
    <citation type="submission" date="2020-12" db="EMBL/GenBank/DDBJ databases">
        <authorList>
            <person name="Kanost M."/>
        </authorList>
    </citation>
    <scope>NUCLEOTIDE SEQUENCE</scope>
</reference>
<feature type="transmembrane region" description="Helical" evidence="1">
    <location>
        <begin position="119"/>
        <end position="139"/>
    </location>
</feature>